<accession>A0A448USG6</accession>
<reference evidence="1 2" key="1">
    <citation type="submission" date="2018-12" db="EMBL/GenBank/DDBJ databases">
        <authorList>
            <consortium name="Pathogen Informatics"/>
        </authorList>
    </citation>
    <scope>NUCLEOTIDE SEQUENCE [LARGE SCALE GENOMIC DNA]</scope>
    <source>
        <strain evidence="1 2">NCTC10918</strain>
    </source>
</reference>
<dbReference type="Proteomes" id="UP000270988">
    <property type="component" value="Chromosome"/>
</dbReference>
<evidence type="ECO:0000313" key="2">
    <source>
        <dbReference type="Proteomes" id="UP000270988"/>
    </source>
</evidence>
<evidence type="ECO:0000313" key="1">
    <source>
        <dbReference type="EMBL" id="VEJ28867.1"/>
    </source>
</evidence>
<proteinExistence type="predicted"/>
<dbReference type="AlphaFoldDB" id="A0A448USG6"/>
<dbReference type="STRING" id="762948.HMPREF0733_11468"/>
<sequence>MNPHYTLANGAYEPTTYELGYIYADLQDIAQAYIDWQQKLGYRMQYEVVESGGLAAAMSYLEPLRRINDAVVFTECENYWVSVLTNRVPSNDVDSIVHTTSRLLNTTGVLISNVPNRYPIASHADSRVNVRGRRRFEVLFQTDNPGDIHTERARRCVEVKREMGSRWRFVHEGLPINFEQEEAYKVARIPDRLSADMLIDYAHAMRINPYDENFYTGRSVAVYRYKPEFEVEENKKFIVPHSFAEARHYFGYVPSDGTAPLEPSDETPAGWDTRSVLERMRSHLPLTVDAVEVMGDDACAVLSGKDWALQVNCSGVLTAAEGSVPKGPQPQDNHFPDSLGQIQGTVITEVSGSEDGYNPVITLRASDGSPWTLTLQAGAVNDPWELFAHGERIAGFSWQDHQAWQAGDLTEG</sequence>
<name>A0A448USG6_9MICC</name>
<gene>
    <name evidence="1" type="ORF">NCTC10918_00105</name>
</gene>
<organism evidence="1 2">
    <name type="scientific">Rothia dentocariosa</name>
    <dbReference type="NCBI Taxonomy" id="2047"/>
    <lineage>
        <taxon>Bacteria</taxon>
        <taxon>Bacillati</taxon>
        <taxon>Actinomycetota</taxon>
        <taxon>Actinomycetes</taxon>
        <taxon>Micrococcales</taxon>
        <taxon>Micrococcaceae</taxon>
        <taxon>Rothia</taxon>
    </lineage>
</organism>
<dbReference type="EMBL" id="LR134521">
    <property type="protein sequence ID" value="VEJ28867.1"/>
    <property type="molecule type" value="Genomic_DNA"/>
</dbReference>
<protein>
    <submittedName>
        <fullName evidence="1">Uncharacterized protein</fullName>
    </submittedName>
</protein>